<sequence length="97" mass="10683">MFTNVTSRRPPKERAPPATFYKKITYFTIVGFSSPDEGQNPHTIASGHAKAYIKPTKVHLQAYPIIPTFASLNIEKNTTENAVATTSSPALRTTFSL</sequence>
<evidence type="ECO:0000313" key="6">
    <source>
        <dbReference type="Proteomes" id="UP000433928"/>
    </source>
</evidence>
<evidence type="ECO:0000313" key="5">
    <source>
        <dbReference type="Proteomes" id="UP000285343"/>
    </source>
</evidence>
<dbReference type="Proteomes" id="UP000196329">
    <property type="component" value="Unassembled WGS sequence"/>
</dbReference>
<evidence type="ECO:0000313" key="2">
    <source>
        <dbReference type="EMBL" id="OUN53115.1"/>
    </source>
</evidence>
<gene>
    <name evidence="2" type="ORF">B5G17_14895</name>
    <name evidence="3" type="ORF">DWW14_16550</name>
    <name evidence="1" type="ORF">GAQ59_05555</name>
</gene>
<dbReference type="EMBL" id="QRZC01000025">
    <property type="protein sequence ID" value="RGV39303.1"/>
    <property type="molecule type" value="Genomic_DNA"/>
</dbReference>
<accession>A0A1Y3UXX9</accession>
<reference evidence="1 6" key="4">
    <citation type="journal article" date="2019" name="Nat. Med.">
        <title>A library of human gut bacterial isolates paired with longitudinal multiomics data enables mechanistic microbiome research.</title>
        <authorList>
            <person name="Poyet M."/>
            <person name="Groussin M."/>
            <person name="Gibbons S.M."/>
            <person name="Avila-Pacheco J."/>
            <person name="Jiang X."/>
            <person name="Kearney S.M."/>
            <person name="Perrotta A.R."/>
            <person name="Berdy B."/>
            <person name="Zhao S."/>
            <person name="Lieberman T.D."/>
            <person name="Swanson P.K."/>
            <person name="Smith M."/>
            <person name="Roesemann S."/>
            <person name="Alexander J.E."/>
            <person name="Rich S.A."/>
            <person name="Livny J."/>
            <person name="Vlamakis H."/>
            <person name="Clish C."/>
            <person name="Bullock K."/>
            <person name="Deik A."/>
            <person name="Scott J."/>
            <person name="Pierce K.A."/>
            <person name="Xavier R.J."/>
            <person name="Alm E.J."/>
        </authorList>
    </citation>
    <scope>NUCLEOTIDE SEQUENCE [LARGE SCALE GENOMIC DNA]</scope>
    <source>
        <strain evidence="1 6">BIOML-A27</strain>
    </source>
</reference>
<comment type="caution">
    <text evidence="2">The sequence shown here is derived from an EMBL/GenBank/DDBJ whole genome shotgun (WGS) entry which is preliminary data.</text>
</comment>
<name>A0A1Y3UXX9_BACUN</name>
<dbReference type="EMBL" id="NFHS01000008">
    <property type="protein sequence ID" value="OUN53115.1"/>
    <property type="molecule type" value="Genomic_DNA"/>
</dbReference>
<evidence type="ECO:0000313" key="1">
    <source>
        <dbReference type="EMBL" id="KAB4171802.1"/>
    </source>
</evidence>
<dbReference type="Proteomes" id="UP000433928">
    <property type="component" value="Unassembled WGS sequence"/>
</dbReference>
<proteinExistence type="predicted"/>
<organism evidence="2 4">
    <name type="scientific">Bacteroides uniformis</name>
    <dbReference type="NCBI Taxonomy" id="820"/>
    <lineage>
        <taxon>Bacteria</taxon>
        <taxon>Pseudomonadati</taxon>
        <taxon>Bacteroidota</taxon>
        <taxon>Bacteroidia</taxon>
        <taxon>Bacteroidales</taxon>
        <taxon>Bacteroidaceae</taxon>
        <taxon>Bacteroides</taxon>
    </lineage>
</organism>
<dbReference type="Proteomes" id="UP000285343">
    <property type="component" value="Unassembled WGS sequence"/>
</dbReference>
<evidence type="ECO:0000313" key="4">
    <source>
        <dbReference type="Proteomes" id="UP000196329"/>
    </source>
</evidence>
<dbReference type="EMBL" id="WCUG01000004">
    <property type="protein sequence ID" value="KAB4171802.1"/>
    <property type="molecule type" value="Genomic_DNA"/>
</dbReference>
<evidence type="ECO:0000313" key="3">
    <source>
        <dbReference type="EMBL" id="RGV39303.1"/>
    </source>
</evidence>
<dbReference type="AlphaFoldDB" id="A0A1Y3UXX9"/>
<protein>
    <submittedName>
        <fullName evidence="2">Uncharacterized protein</fullName>
    </submittedName>
</protein>
<reference evidence="4" key="1">
    <citation type="submission" date="2017-04" db="EMBL/GenBank/DDBJ databases">
        <title>Function of individual gut microbiota members based on whole genome sequencing of pure cultures obtained from chicken caecum.</title>
        <authorList>
            <person name="Medvecky M."/>
            <person name="Cejkova D."/>
            <person name="Polansky O."/>
            <person name="Karasova D."/>
            <person name="Kubasova T."/>
            <person name="Cizek A."/>
            <person name="Rychlik I."/>
        </authorList>
    </citation>
    <scope>NUCLEOTIDE SEQUENCE [LARGE SCALE GENOMIC DNA]</scope>
    <source>
        <strain evidence="4">An67</strain>
    </source>
</reference>
<reference evidence="3 5" key="3">
    <citation type="submission" date="2018-08" db="EMBL/GenBank/DDBJ databases">
        <title>A genome reference for cultivated species of the human gut microbiota.</title>
        <authorList>
            <person name="Zou Y."/>
            <person name="Xue W."/>
            <person name="Luo G."/>
        </authorList>
    </citation>
    <scope>NUCLEOTIDE SEQUENCE [LARGE SCALE GENOMIC DNA]</scope>
    <source>
        <strain evidence="3 5">AF14-42</strain>
    </source>
</reference>
<reference evidence="2" key="2">
    <citation type="journal article" date="2018" name="BMC Genomics">
        <title>Whole genome sequencing and function prediction of 133 gut anaerobes isolated from chicken caecum in pure cultures.</title>
        <authorList>
            <person name="Medvecky M."/>
            <person name="Cejkova D."/>
            <person name="Polansky O."/>
            <person name="Karasova D."/>
            <person name="Kubasova T."/>
            <person name="Cizek A."/>
            <person name="Rychlik I."/>
        </authorList>
    </citation>
    <scope>NUCLEOTIDE SEQUENCE</scope>
    <source>
        <strain evidence="2">An67</strain>
    </source>
</reference>